<dbReference type="PROSITE" id="PS50119">
    <property type="entry name" value="ZF_BBOX"/>
    <property type="match status" value="1"/>
</dbReference>
<dbReference type="GO" id="GO:0008270">
    <property type="term" value="F:zinc ion binding"/>
    <property type="evidence" value="ECO:0007669"/>
    <property type="project" value="UniProtKB-KW"/>
</dbReference>
<evidence type="ECO:0000313" key="3">
    <source>
        <dbReference type="EMBL" id="CAG2213830.1"/>
    </source>
</evidence>
<dbReference type="OrthoDB" id="6121460at2759"/>
<dbReference type="SUPFAM" id="SSF57845">
    <property type="entry name" value="B-box zinc-binding domain"/>
    <property type="match status" value="1"/>
</dbReference>
<keyword evidence="1" id="KW-0479">Metal-binding</keyword>
<dbReference type="Gene3D" id="3.30.160.60">
    <property type="entry name" value="Classic Zinc Finger"/>
    <property type="match status" value="1"/>
</dbReference>
<name>A0A8S3S664_MYTED</name>
<feature type="domain" description="B box-type" evidence="2">
    <location>
        <begin position="4"/>
        <end position="54"/>
    </location>
</feature>
<keyword evidence="4" id="KW-1185">Reference proteome</keyword>
<evidence type="ECO:0000259" key="2">
    <source>
        <dbReference type="PROSITE" id="PS50119"/>
    </source>
</evidence>
<comment type="caution">
    <text evidence="3">The sequence shown here is derived from an EMBL/GenBank/DDBJ whole genome shotgun (WGS) entry which is preliminary data.</text>
</comment>
<accession>A0A8S3S664</accession>
<dbReference type="PANTHER" id="PTHR25462">
    <property type="entry name" value="BONUS, ISOFORM C-RELATED"/>
    <property type="match status" value="1"/>
</dbReference>
<dbReference type="CDD" id="cd19757">
    <property type="entry name" value="Bbox1"/>
    <property type="match status" value="1"/>
</dbReference>
<reference evidence="3" key="1">
    <citation type="submission" date="2021-03" db="EMBL/GenBank/DDBJ databases">
        <authorList>
            <person name="Bekaert M."/>
        </authorList>
    </citation>
    <scope>NUCLEOTIDE SEQUENCE</scope>
</reference>
<evidence type="ECO:0000256" key="1">
    <source>
        <dbReference type="PROSITE-ProRule" id="PRU00024"/>
    </source>
</evidence>
<dbReference type="SMART" id="SM00336">
    <property type="entry name" value="BBOX"/>
    <property type="match status" value="1"/>
</dbReference>
<protein>
    <recommendedName>
        <fullName evidence="2">B box-type domain-containing protein</fullName>
    </recommendedName>
</protein>
<dbReference type="AlphaFoldDB" id="A0A8S3S664"/>
<keyword evidence="1" id="KW-0862">Zinc</keyword>
<dbReference type="InterPro" id="IPR047153">
    <property type="entry name" value="TRIM45/56/19-like"/>
</dbReference>
<dbReference type="EMBL" id="CAJPWZ010001387">
    <property type="protein sequence ID" value="CAG2213830.1"/>
    <property type="molecule type" value="Genomic_DNA"/>
</dbReference>
<evidence type="ECO:0000313" key="4">
    <source>
        <dbReference type="Proteomes" id="UP000683360"/>
    </source>
</evidence>
<sequence length="194" mass="22357">MMATSVPSCGVCEYRLIFKAASIWCSDCDEGLCLDCKEHHGISKATRKHGTIPISDYQTLPDYITNIKQICSVHDEKYQIYCNEHECTCCSKCIVEKHTKCQNIVALDDIVKNTKTSNAFLEIHETLNEVAENIKRIRQDKNGNQKSLSEKRKQIECEIQQVRLIINQHLDKLQKNFVTELHEKEQKRVRKSGS</sequence>
<organism evidence="3 4">
    <name type="scientific">Mytilus edulis</name>
    <name type="common">Blue mussel</name>
    <dbReference type="NCBI Taxonomy" id="6550"/>
    <lineage>
        <taxon>Eukaryota</taxon>
        <taxon>Metazoa</taxon>
        <taxon>Spiralia</taxon>
        <taxon>Lophotrochozoa</taxon>
        <taxon>Mollusca</taxon>
        <taxon>Bivalvia</taxon>
        <taxon>Autobranchia</taxon>
        <taxon>Pteriomorphia</taxon>
        <taxon>Mytilida</taxon>
        <taxon>Mytiloidea</taxon>
        <taxon>Mytilidae</taxon>
        <taxon>Mytilinae</taxon>
        <taxon>Mytilus</taxon>
    </lineage>
</organism>
<dbReference type="InterPro" id="IPR000315">
    <property type="entry name" value="Znf_B-box"/>
</dbReference>
<dbReference type="Proteomes" id="UP000683360">
    <property type="component" value="Unassembled WGS sequence"/>
</dbReference>
<dbReference type="PANTHER" id="PTHR25462:SF296">
    <property type="entry name" value="MEIOTIC P26, ISOFORM F"/>
    <property type="match status" value="1"/>
</dbReference>
<proteinExistence type="predicted"/>
<gene>
    <name evidence="3" type="ORF">MEDL_27685</name>
</gene>
<keyword evidence="1" id="KW-0863">Zinc-finger</keyword>